<feature type="domain" description="SANT" evidence="12">
    <location>
        <begin position="110"/>
        <end position="163"/>
    </location>
</feature>
<evidence type="ECO:0000313" key="14">
    <source>
        <dbReference type="Proteomes" id="UP000006671"/>
    </source>
</evidence>
<dbReference type="GO" id="GO:0006357">
    <property type="term" value="P:regulation of transcription by RNA polymerase II"/>
    <property type="evidence" value="ECO:0007669"/>
    <property type="project" value="InterPro"/>
</dbReference>
<keyword evidence="6 8" id="KW-0804">Transcription</keyword>
<dbReference type="GeneID" id="8863500"/>
<dbReference type="RefSeq" id="XP_002671007.1">
    <property type="nucleotide sequence ID" value="XM_002670961.1"/>
</dbReference>
<feature type="domain" description="Myb-like" evidence="10">
    <location>
        <begin position="115"/>
        <end position="159"/>
    </location>
</feature>
<dbReference type="InterPro" id="IPR055141">
    <property type="entry name" value="TADA2A_B-like_dom"/>
</dbReference>
<dbReference type="InterPro" id="IPR009057">
    <property type="entry name" value="Homeodomain-like_sf"/>
</dbReference>
<dbReference type="CDD" id="cd02335">
    <property type="entry name" value="ZZ_ADA2"/>
    <property type="match status" value="1"/>
</dbReference>
<keyword evidence="7 8" id="KW-0539">Nucleus</keyword>
<evidence type="ECO:0000256" key="5">
    <source>
        <dbReference type="ARBA" id="ARBA00023015"/>
    </source>
</evidence>
<dbReference type="OMA" id="YNGNHRP"/>
<dbReference type="PROSITE" id="PS50090">
    <property type="entry name" value="MYB_LIKE"/>
    <property type="match status" value="1"/>
</dbReference>
<dbReference type="Pfam" id="PF25299">
    <property type="entry name" value="ZZ_ADA2"/>
    <property type="match status" value="1"/>
</dbReference>
<keyword evidence="5 8" id="KW-0805">Transcription regulation</keyword>
<dbReference type="CDD" id="cd00167">
    <property type="entry name" value="SANT"/>
    <property type="match status" value="1"/>
</dbReference>
<protein>
    <recommendedName>
        <fullName evidence="8">Transcriptional adapter</fullName>
    </recommendedName>
</protein>
<dbReference type="Pfam" id="PF00249">
    <property type="entry name" value="Myb_DNA-binding"/>
    <property type="match status" value="1"/>
</dbReference>
<evidence type="ECO:0000256" key="2">
    <source>
        <dbReference type="ARBA" id="ARBA00022723"/>
    </source>
</evidence>
<sequence>MKRKHQATIVTPTPVEDDGHRVPDQHVTNYDIFEHYSKKAKNSIFQKDDLETDRFHCDYCKKDISSSLRIRCAECDEFDLCADCFFVGVETKEHKNDHAYRVMEYLQAPLLSTTWTADEELQLLEGISQKGLGNWLDIAEHIGKQKSKYECEYHYWTLYVDRPIAKRRALLEKIKTQKVVDDSTGSSSEDTEIYVPVPDTKAPIQNEKMNISKKDLKKDDDGIIWSVRKELSLPPVNMQTIFNENVKAHPECAKFVMGTLLSREPIIVGNRKNVQQLGQDIGYLPLRADFETDFDYCAEDIIAELEILPTDTPEEKEKKLDYLRLYEFRLSERERRKKFAVERGLFDWKRISAVEKKRNKMEKELYQRYRPFARFLDDQDEFDSFMAGVIQETKIRNRIQQLKEYRANGLTSLEQCDLFESENKKREADFDLKKAREGNIKSPSIKRNAEVITGTPKDPNMVGIEMLSKRERSFCVGLQLYPKHYILIKDVLIRESVQLGFVSKATACKLFTDFEKDVISKIHDFFVSNNWILGAPQATQEGSSGK</sequence>
<evidence type="ECO:0000256" key="4">
    <source>
        <dbReference type="ARBA" id="ARBA00022833"/>
    </source>
</evidence>
<keyword evidence="2" id="KW-0479">Metal-binding</keyword>
<dbReference type="STRING" id="5762.D2VY53"/>
<evidence type="ECO:0000256" key="6">
    <source>
        <dbReference type="ARBA" id="ARBA00023163"/>
    </source>
</evidence>
<dbReference type="SMART" id="SM00291">
    <property type="entry name" value="ZnF_ZZ"/>
    <property type="match status" value="1"/>
</dbReference>
<evidence type="ECO:0000256" key="8">
    <source>
        <dbReference type="PIRNR" id="PIRNR025024"/>
    </source>
</evidence>
<dbReference type="FunCoup" id="D2VY53">
    <property type="interactions" value="220"/>
</dbReference>
<accession>D2VY53</accession>
<dbReference type="SUPFAM" id="SSF57850">
    <property type="entry name" value="RING/U-box"/>
    <property type="match status" value="1"/>
</dbReference>
<dbReference type="PROSITE" id="PS51293">
    <property type="entry name" value="SANT"/>
    <property type="match status" value="1"/>
</dbReference>
<dbReference type="Pfam" id="PF22941">
    <property type="entry name" value="TADA2A-like_3rd"/>
    <property type="match status" value="1"/>
</dbReference>
<dbReference type="InParanoid" id="D2VY53"/>
<dbReference type="Gene3D" id="1.10.10.10">
    <property type="entry name" value="Winged helix-like DNA-binding domain superfamily/Winged helix DNA-binding domain"/>
    <property type="match status" value="1"/>
</dbReference>
<dbReference type="Proteomes" id="UP000006671">
    <property type="component" value="Unassembled WGS sequence"/>
</dbReference>
<evidence type="ECO:0000259" key="11">
    <source>
        <dbReference type="PROSITE" id="PS50135"/>
    </source>
</evidence>
<keyword evidence="14" id="KW-1185">Reference proteome</keyword>
<comment type="subcellular location">
    <subcellularLocation>
        <location evidence="1 8">Nucleus</location>
    </subcellularLocation>
</comment>
<dbReference type="InterPro" id="IPR017884">
    <property type="entry name" value="SANT_dom"/>
</dbReference>
<organism evidence="14">
    <name type="scientific">Naegleria gruberi</name>
    <name type="common">Amoeba</name>
    <dbReference type="NCBI Taxonomy" id="5762"/>
    <lineage>
        <taxon>Eukaryota</taxon>
        <taxon>Discoba</taxon>
        <taxon>Heterolobosea</taxon>
        <taxon>Tetramitia</taxon>
        <taxon>Eutetramitia</taxon>
        <taxon>Vahlkampfiidae</taxon>
        <taxon>Naegleria</taxon>
    </lineage>
</organism>
<evidence type="ECO:0000259" key="10">
    <source>
        <dbReference type="PROSITE" id="PS50090"/>
    </source>
</evidence>
<evidence type="ECO:0000313" key="13">
    <source>
        <dbReference type="EMBL" id="EFC38263.1"/>
    </source>
</evidence>
<dbReference type="InterPro" id="IPR001005">
    <property type="entry name" value="SANT/Myb"/>
</dbReference>
<dbReference type="VEuPathDB" id="AmoebaDB:NAEGRDRAFT_81671"/>
<dbReference type="Gene3D" id="1.10.10.60">
    <property type="entry name" value="Homeodomain-like"/>
    <property type="match status" value="1"/>
</dbReference>
<name>D2VY53_NAEGR</name>
<dbReference type="GO" id="GO:0008270">
    <property type="term" value="F:zinc ion binding"/>
    <property type="evidence" value="ECO:0007669"/>
    <property type="project" value="UniProtKB-KW"/>
</dbReference>
<reference evidence="13 14" key="1">
    <citation type="journal article" date="2010" name="Cell">
        <title>The genome of Naegleria gruberi illuminates early eukaryotic versatility.</title>
        <authorList>
            <person name="Fritz-Laylin L.K."/>
            <person name="Prochnik S.E."/>
            <person name="Ginger M.L."/>
            <person name="Dacks J.B."/>
            <person name="Carpenter M.L."/>
            <person name="Field M.C."/>
            <person name="Kuo A."/>
            <person name="Paredez A."/>
            <person name="Chapman J."/>
            <person name="Pham J."/>
            <person name="Shu S."/>
            <person name="Neupane R."/>
            <person name="Cipriano M."/>
            <person name="Mancuso J."/>
            <person name="Tu H."/>
            <person name="Salamov A."/>
            <person name="Lindquist E."/>
            <person name="Shapiro H."/>
            <person name="Lucas S."/>
            <person name="Grigoriev I.V."/>
            <person name="Cande W.Z."/>
            <person name="Fulton C."/>
            <person name="Rokhsar D.S."/>
            <person name="Dawson S.C."/>
        </authorList>
    </citation>
    <scope>NUCLEOTIDE SEQUENCE [LARGE SCALE GENOMIC DNA]</scope>
    <source>
        <strain evidence="13 14">NEG-M</strain>
    </source>
</reference>
<dbReference type="GO" id="GO:0003713">
    <property type="term" value="F:transcription coactivator activity"/>
    <property type="evidence" value="ECO:0007669"/>
    <property type="project" value="InterPro"/>
</dbReference>
<dbReference type="PANTHER" id="PTHR12374:SF20">
    <property type="entry name" value="TRANSCRIPTIONAL ADAPTER 2-ALPHA"/>
    <property type="match status" value="1"/>
</dbReference>
<dbReference type="SMART" id="SM00717">
    <property type="entry name" value="SANT"/>
    <property type="match status" value="1"/>
</dbReference>
<dbReference type="InterPro" id="IPR041983">
    <property type="entry name" value="ADA2-like_ZZ"/>
</dbReference>
<dbReference type="PIRSF" id="PIRSF025024">
    <property type="entry name" value="Transcriptional_adaptor_2"/>
    <property type="match status" value="1"/>
</dbReference>
<dbReference type="eggNOG" id="KOG0457">
    <property type="taxonomic scope" value="Eukaryota"/>
</dbReference>
<feature type="domain" description="ZZ-type" evidence="11">
    <location>
        <begin position="52"/>
        <end position="108"/>
    </location>
</feature>
<proteinExistence type="predicted"/>
<dbReference type="PROSITE" id="PS01357">
    <property type="entry name" value="ZF_ZZ_1"/>
    <property type="match status" value="1"/>
</dbReference>
<dbReference type="GO" id="GO:0006338">
    <property type="term" value="P:chromatin remodeling"/>
    <property type="evidence" value="ECO:0007669"/>
    <property type="project" value="TreeGrafter"/>
</dbReference>
<dbReference type="OrthoDB" id="270417at2759"/>
<dbReference type="InterPro" id="IPR036388">
    <property type="entry name" value="WH-like_DNA-bd_sf"/>
</dbReference>
<evidence type="ECO:0000256" key="1">
    <source>
        <dbReference type="ARBA" id="ARBA00004123"/>
    </source>
</evidence>
<dbReference type="GO" id="GO:0003682">
    <property type="term" value="F:chromatin binding"/>
    <property type="evidence" value="ECO:0007669"/>
    <property type="project" value="TreeGrafter"/>
</dbReference>
<dbReference type="AlphaFoldDB" id="D2VY53"/>
<dbReference type="KEGG" id="ngr:NAEGRDRAFT_81671"/>
<dbReference type="GO" id="GO:0005634">
    <property type="term" value="C:nucleus"/>
    <property type="evidence" value="ECO:0007669"/>
    <property type="project" value="UniProtKB-SubCell"/>
</dbReference>
<evidence type="ECO:0000259" key="12">
    <source>
        <dbReference type="PROSITE" id="PS51293"/>
    </source>
</evidence>
<dbReference type="Gene3D" id="3.30.60.90">
    <property type="match status" value="1"/>
</dbReference>
<dbReference type="EMBL" id="GG738909">
    <property type="protein sequence ID" value="EFC38263.1"/>
    <property type="molecule type" value="Genomic_DNA"/>
</dbReference>
<dbReference type="PROSITE" id="PS50135">
    <property type="entry name" value="ZF_ZZ_2"/>
    <property type="match status" value="1"/>
</dbReference>
<dbReference type="InterPro" id="IPR016827">
    <property type="entry name" value="Ada2/TADA2"/>
</dbReference>
<keyword evidence="3 9" id="KW-0863">Zinc-finger</keyword>
<dbReference type="InterPro" id="IPR000433">
    <property type="entry name" value="Znf_ZZ"/>
</dbReference>
<dbReference type="FunFam" id="3.30.60.90:FF:000008">
    <property type="entry name" value="Transcriptional adapter 2"/>
    <property type="match status" value="1"/>
</dbReference>
<evidence type="ECO:0000256" key="3">
    <source>
        <dbReference type="ARBA" id="ARBA00022771"/>
    </source>
</evidence>
<dbReference type="PANTHER" id="PTHR12374">
    <property type="entry name" value="TRANSCRIPTIONAL ADAPTOR 2 ADA2 -RELATED"/>
    <property type="match status" value="1"/>
</dbReference>
<keyword evidence="4" id="KW-0862">Zinc</keyword>
<dbReference type="InterPro" id="IPR043145">
    <property type="entry name" value="Znf_ZZ_sf"/>
</dbReference>
<evidence type="ECO:0000256" key="7">
    <source>
        <dbReference type="ARBA" id="ARBA00023242"/>
    </source>
</evidence>
<evidence type="ECO:0000256" key="9">
    <source>
        <dbReference type="PROSITE-ProRule" id="PRU00228"/>
    </source>
</evidence>
<gene>
    <name evidence="13" type="ORF">NAEGRDRAFT_81671</name>
</gene>
<dbReference type="SUPFAM" id="SSF46689">
    <property type="entry name" value="Homeodomain-like"/>
    <property type="match status" value="2"/>
</dbReference>